<keyword evidence="2" id="KW-1185">Reference proteome</keyword>
<name>A0A3M7SU20_BRAPC</name>
<proteinExistence type="predicted"/>
<dbReference type="AlphaFoldDB" id="A0A3M7SU20"/>
<comment type="caution">
    <text evidence="1">The sequence shown here is derived from an EMBL/GenBank/DDBJ whole genome shotgun (WGS) entry which is preliminary data.</text>
</comment>
<organism evidence="1 2">
    <name type="scientific">Brachionus plicatilis</name>
    <name type="common">Marine rotifer</name>
    <name type="synonym">Brachionus muelleri</name>
    <dbReference type="NCBI Taxonomy" id="10195"/>
    <lineage>
        <taxon>Eukaryota</taxon>
        <taxon>Metazoa</taxon>
        <taxon>Spiralia</taxon>
        <taxon>Gnathifera</taxon>
        <taxon>Rotifera</taxon>
        <taxon>Eurotatoria</taxon>
        <taxon>Monogononta</taxon>
        <taxon>Pseudotrocha</taxon>
        <taxon>Ploima</taxon>
        <taxon>Brachionidae</taxon>
        <taxon>Brachionus</taxon>
    </lineage>
</organism>
<accession>A0A3M7SU20</accession>
<sequence length="210" mass="24800">MYYYLKNKSLNSDFSARSSDILRRIYLKKIYQNILITKKMQTNLNVISFLFKKLKLNQKKLPNTISKLICFLKITTIMPIIIMNLNIVRCENIHNERNTKFYEKIHELTITWRKESMPLDAVNQIIVKFMTQSILNFIRDVQFSKRKSFLSIAEADSRTTCSAPLKNSCALCDLLMIDWIIVLQEPCVPFLKQIYNMNESREPILLFICI</sequence>
<reference evidence="1 2" key="1">
    <citation type="journal article" date="2018" name="Sci. Rep.">
        <title>Genomic signatures of local adaptation to the degree of environmental predictability in rotifers.</title>
        <authorList>
            <person name="Franch-Gras L."/>
            <person name="Hahn C."/>
            <person name="Garcia-Roger E.M."/>
            <person name="Carmona M.J."/>
            <person name="Serra M."/>
            <person name="Gomez A."/>
        </authorList>
    </citation>
    <scope>NUCLEOTIDE SEQUENCE [LARGE SCALE GENOMIC DNA]</scope>
    <source>
        <strain evidence="1">HYR1</strain>
    </source>
</reference>
<evidence type="ECO:0000313" key="2">
    <source>
        <dbReference type="Proteomes" id="UP000276133"/>
    </source>
</evidence>
<gene>
    <name evidence="1" type="ORF">BpHYR1_012754</name>
</gene>
<dbReference type="EMBL" id="REGN01000792">
    <property type="protein sequence ID" value="RNA39058.1"/>
    <property type="molecule type" value="Genomic_DNA"/>
</dbReference>
<dbReference type="Proteomes" id="UP000276133">
    <property type="component" value="Unassembled WGS sequence"/>
</dbReference>
<evidence type="ECO:0000313" key="1">
    <source>
        <dbReference type="EMBL" id="RNA39058.1"/>
    </source>
</evidence>
<protein>
    <submittedName>
        <fullName evidence="1">Uncharacterized protein</fullName>
    </submittedName>
</protein>